<dbReference type="PROSITE" id="PS50207">
    <property type="entry name" value="CASPASE_P10"/>
    <property type="match status" value="1"/>
</dbReference>
<protein>
    <submittedName>
        <fullName evidence="5">Caspase-3</fullName>
    </submittedName>
</protein>
<dbReference type="GO" id="GO:0006508">
    <property type="term" value="P:proteolysis"/>
    <property type="evidence" value="ECO:0007669"/>
    <property type="project" value="InterPro"/>
</dbReference>
<evidence type="ECO:0000259" key="3">
    <source>
        <dbReference type="PROSITE" id="PS50207"/>
    </source>
</evidence>
<dbReference type="AlphaFoldDB" id="A0A093NKX8"/>
<dbReference type="InterPro" id="IPR011600">
    <property type="entry name" value="Pept_C14_caspase"/>
</dbReference>
<accession>A0A093NKX8</accession>
<evidence type="ECO:0000256" key="1">
    <source>
        <dbReference type="ARBA" id="ARBA00010134"/>
    </source>
</evidence>
<feature type="non-terminal residue" evidence="5">
    <location>
        <position position="250"/>
    </location>
</feature>
<sequence>SMSQPRQSRALVIVNTDFSSSDGDVVCQTRAGAKREAEKLSNILSRLNYKVKLMHNKTAKEIEDLYQQESCCEHGEYFVSIISSHGKEGIIFGCDSKPVMLTRIFQILSSEKCPVLTKIPKIFFIQACRGKEFDQGVVVECDSGELQLECEPECEPDCFSDYLSIPPQTAVMFACSPGYVAFLNISGSMFLQSLLKVLEGEERHLALNRLMTRVNWEVAFCCQARGTYEGCKEMPCFVTNLLQEVFPFSA</sequence>
<dbReference type="InterPro" id="IPR001309">
    <property type="entry name" value="Pept_C14_p20"/>
</dbReference>
<dbReference type="EMBL" id="KL224524">
    <property type="protein sequence ID" value="KFW60837.1"/>
    <property type="molecule type" value="Genomic_DNA"/>
</dbReference>
<keyword evidence="6" id="KW-1185">Reference proteome</keyword>
<evidence type="ECO:0000313" key="6">
    <source>
        <dbReference type="Proteomes" id="UP000054081"/>
    </source>
</evidence>
<gene>
    <name evidence="5" type="ORF">AS28_13402</name>
</gene>
<dbReference type="STRING" id="9238.A0A093NKX8"/>
<dbReference type="SUPFAM" id="SSF52129">
    <property type="entry name" value="Caspase-like"/>
    <property type="match status" value="1"/>
</dbReference>
<feature type="domain" description="Caspase family p20" evidence="4">
    <location>
        <begin position="6"/>
        <end position="132"/>
    </location>
</feature>
<organism evidence="5 6">
    <name type="scientific">Pygoscelis adeliae</name>
    <name type="common">Adelie penguin</name>
    <dbReference type="NCBI Taxonomy" id="9238"/>
    <lineage>
        <taxon>Eukaryota</taxon>
        <taxon>Metazoa</taxon>
        <taxon>Chordata</taxon>
        <taxon>Craniata</taxon>
        <taxon>Vertebrata</taxon>
        <taxon>Euteleostomi</taxon>
        <taxon>Archelosauria</taxon>
        <taxon>Archosauria</taxon>
        <taxon>Dinosauria</taxon>
        <taxon>Saurischia</taxon>
        <taxon>Theropoda</taxon>
        <taxon>Coelurosauria</taxon>
        <taxon>Aves</taxon>
        <taxon>Neognathae</taxon>
        <taxon>Neoaves</taxon>
        <taxon>Aequornithes</taxon>
        <taxon>Sphenisciformes</taxon>
        <taxon>Spheniscidae</taxon>
        <taxon>Pygoscelis</taxon>
    </lineage>
</organism>
<dbReference type="InterPro" id="IPR015917">
    <property type="entry name" value="Pept_C14A"/>
</dbReference>
<dbReference type="InterPro" id="IPR052039">
    <property type="entry name" value="Caspase-related_regulators"/>
</dbReference>
<dbReference type="GO" id="GO:0004197">
    <property type="term" value="F:cysteine-type endopeptidase activity"/>
    <property type="evidence" value="ECO:0007669"/>
    <property type="project" value="InterPro"/>
</dbReference>
<evidence type="ECO:0000256" key="2">
    <source>
        <dbReference type="RuleBase" id="RU003971"/>
    </source>
</evidence>
<reference evidence="5 6" key="1">
    <citation type="submission" date="2014-04" db="EMBL/GenBank/DDBJ databases">
        <title>Genome evolution of avian class.</title>
        <authorList>
            <person name="Zhang G."/>
            <person name="Li C."/>
        </authorList>
    </citation>
    <scope>NUCLEOTIDE SEQUENCE [LARGE SCALE GENOMIC DNA]</scope>
    <source>
        <strain evidence="5">BGI_AS28</strain>
    </source>
</reference>
<dbReference type="PRINTS" id="PR00376">
    <property type="entry name" value="IL1BCENZYME"/>
</dbReference>
<feature type="non-terminal residue" evidence="5">
    <location>
        <position position="1"/>
    </location>
</feature>
<dbReference type="PROSITE" id="PS50208">
    <property type="entry name" value="CASPASE_P20"/>
    <property type="match status" value="1"/>
</dbReference>
<dbReference type="MEROPS" id="C14.A08"/>
<dbReference type="InterPro" id="IPR002138">
    <property type="entry name" value="Pept_C14_p10"/>
</dbReference>
<dbReference type="FunFam" id="3.40.50.1460:FF:000024">
    <property type="entry name" value="Caspase 21"/>
    <property type="match status" value="1"/>
</dbReference>
<proteinExistence type="inferred from homology"/>
<evidence type="ECO:0000259" key="4">
    <source>
        <dbReference type="PROSITE" id="PS50208"/>
    </source>
</evidence>
<dbReference type="Gene3D" id="3.40.50.1460">
    <property type="match status" value="1"/>
</dbReference>
<dbReference type="PANTHER" id="PTHR22576:SF41">
    <property type="entry name" value="CASPASE 14, APOPTOSIS-RELATED CYSTEINE PEPTIDASE"/>
    <property type="match status" value="1"/>
</dbReference>
<dbReference type="Proteomes" id="UP000054081">
    <property type="component" value="Unassembled WGS sequence"/>
</dbReference>
<evidence type="ECO:0000313" key="5">
    <source>
        <dbReference type="EMBL" id="KFW60837.1"/>
    </source>
</evidence>
<name>A0A093NKX8_PYGAD</name>
<dbReference type="InterPro" id="IPR029030">
    <property type="entry name" value="Caspase-like_dom_sf"/>
</dbReference>
<dbReference type="Pfam" id="PF00656">
    <property type="entry name" value="Peptidase_C14"/>
    <property type="match status" value="1"/>
</dbReference>
<feature type="domain" description="Caspase family p10" evidence="3">
    <location>
        <begin position="187"/>
        <end position="249"/>
    </location>
</feature>
<comment type="similarity">
    <text evidence="1 2">Belongs to the peptidase C14A family.</text>
</comment>
<dbReference type="PANTHER" id="PTHR22576">
    <property type="entry name" value="MUCOSA ASSOCIATED LYMPHOID TISSUE LYMPHOMA TRANSLOCATION PROTEIN 1/PARACASPASE"/>
    <property type="match status" value="1"/>
</dbReference>
<dbReference type="SMART" id="SM00115">
    <property type="entry name" value="CASc"/>
    <property type="match status" value="1"/>
</dbReference>